<name>A0A9X9ER74_9BACI</name>
<accession>A0A9X9ER74</accession>
<sequence>MVKINEIIYGLINQGIIKNDDIDIKKLKSGTTNGILYTLHNNGIPKYVIKIDKPKLIAETEAFLLTYKDVNLLPNVLYTDEKKEFIVYSYIS</sequence>
<evidence type="ECO:0000313" key="2">
    <source>
        <dbReference type="Proteomes" id="UP000309170"/>
    </source>
</evidence>
<evidence type="ECO:0008006" key="3">
    <source>
        <dbReference type="Google" id="ProtNLM"/>
    </source>
</evidence>
<dbReference type="EMBL" id="SZNT01000302">
    <property type="protein sequence ID" value="TKH09087.1"/>
    <property type="molecule type" value="Genomic_DNA"/>
</dbReference>
<feature type="non-terminal residue" evidence="1">
    <location>
        <position position="92"/>
    </location>
</feature>
<evidence type="ECO:0000313" key="1">
    <source>
        <dbReference type="EMBL" id="TKH09087.1"/>
    </source>
</evidence>
<organism evidence="1 2">
    <name type="scientific">Peribacillus simplex</name>
    <dbReference type="NCBI Taxonomy" id="1478"/>
    <lineage>
        <taxon>Bacteria</taxon>
        <taxon>Bacillati</taxon>
        <taxon>Bacillota</taxon>
        <taxon>Bacilli</taxon>
        <taxon>Bacillales</taxon>
        <taxon>Bacillaceae</taxon>
        <taxon>Peribacillus</taxon>
    </lineage>
</organism>
<gene>
    <name evidence="1" type="ORF">FC678_18380</name>
</gene>
<dbReference type="AlphaFoldDB" id="A0A9X9ER74"/>
<proteinExistence type="predicted"/>
<dbReference type="Proteomes" id="UP000309170">
    <property type="component" value="Unassembled WGS sequence"/>
</dbReference>
<protein>
    <recommendedName>
        <fullName evidence="3">Aminoglycoside phosphotransferase</fullName>
    </recommendedName>
</protein>
<comment type="caution">
    <text evidence="1">The sequence shown here is derived from an EMBL/GenBank/DDBJ whole genome shotgun (WGS) entry which is preliminary data.</text>
</comment>
<reference evidence="1 2" key="1">
    <citation type="journal article" date="2019" name="Environ. Microbiol.">
        <title>An active ?-lactamase is a part of an orchestrated cell wall stress resistance network of Bacillus subtilis and related rhizosphere species.</title>
        <authorList>
            <person name="Bucher T."/>
            <person name="Keren-Paz A."/>
            <person name="Hausser J."/>
            <person name="Olender T."/>
            <person name="Cytryn E."/>
            <person name="Kolodkin-Gal I."/>
        </authorList>
    </citation>
    <scope>NUCLEOTIDE SEQUENCE [LARGE SCALE GENOMIC DNA]</scope>
    <source>
        <strain evidence="1 2">I4</strain>
    </source>
</reference>